<name>A0ABQ6ZDL9_9GAMM</name>
<dbReference type="InterPro" id="IPR036188">
    <property type="entry name" value="FAD/NAD-bd_sf"/>
</dbReference>
<gene>
    <name evidence="6" type="ORF">CSC78_15935</name>
</gene>
<dbReference type="InterPro" id="IPR057661">
    <property type="entry name" value="RsdA/BaiN/AoA(So)_Rossmann"/>
</dbReference>
<dbReference type="Pfam" id="PF22780">
    <property type="entry name" value="HI0933_like_1st"/>
    <property type="match status" value="1"/>
</dbReference>
<dbReference type="PANTHER" id="PTHR42887:SF1">
    <property type="entry name" value="BLR3961 PROTEIN"/>
    <property type="match status" value="1"/>
</dbReference>
<dbReference type="InterPro" id="IPR055178">
    <property type="entry name" value="RsdA/BaiN/AoA(So)-like_dom"/>
</dbReference>
<dbReference type="SUPFAM" id="SSF160996">
    <property type="entry name" value="HI0933 insert domain-like"/>
    <property type="match status" value="1"/>
</dbReference>
<dbReference type="InterPro" id="IPR022460">
    <property type="entry name" value="Flavoprotein_PP4765"/>
</dbReference>
<reference evidence="6 7" key="1">
    <citation type="submission" date="2017-10" db="EMBL/GenBank/DDBJ databases">
        <title>Whole genome sequencing of members of genus Pseudoxanthomonas.</title>
        <authorList>
            <person name="Kumar S."/>
            <person name="Bansal K."/>
            <person name="Kaur A."/>
            <person name="Patil P."/>
            <person name="Sharma S."/>
            <person name="Patil P.B."/>
        </authorList>
    </citation>
    <scope>NUCLEOTIDE SEQUENCE [LARGE SCALE GENOMIC DNA]</scope>
    <source>
        <strain evidence="6 7">DSM 17109</strain>
    </source>
</reference>
<accession>A0ABQ6ZDL9</accession>
<evidence type="ECO:0000313" key="7">
    <source>
        <dbReference type="Proteomes" id="UP000781710"/>
    </source>
</evidence>
<feature type="domain" description="RsdA/BaiN/AoA(So)-like Rossmann fold-like" evidence="4">
    <location>
        <begin position="14"/>
        <end position="409"/>
    </location>
</feature>
<comment type="cofactor">
    <cofactor evidence="1">
        <name>FAD</name>
        <dbReference type="ChEBI" id="CHEBI:57692"/>
    </cofactor>
</comment>
<dbReference type="Gene3D" id="3.50.50.60">
    <property type="entry name" value="FAD/NAD(P)-binding domain"/>
    <property type="match status" value="1"/>
</dbReference>
<evidence type="ECO:0000313" key="6">
    <source>
        <dbReference type="EMBL" id="KAF1723399.1"/>
    </source>
</evidence>
<dbReference type="NCBIfam" id="TIGR00275">
    <property type="entry name" value="aminoacetone oxidase family FAD-binding enzyme"/>
    <property type="match status" value="1"/>
</dbReference>
<dbReference type="Proteomes" id="UP000781710">
    <property type="component" value="Unassembled WGS sequence"/>
</dbReference>
<dbReference type="Gene3D" id="1.10.8.260">
    <property type="entry name" value="HI0933 insert domain-like"/>
    <property type="match status" value="1"/>
</dbReference>
<dbReference type="PANTHER" id="PTHR42887">
    <property type="entry name" value="OS12G0638800 PROTEIN"/>
    <property type="match status" value="1"/>
</dbReference>
<organism evidence="6 7">
    <name type="scientific">Pseudoxanthomonas japonensis</name>
    <dbReference type="NCBI Taxonomy" id="69284"/>
    <lineage>
        <taxon>Bacteria</taxon>
        <taxon>Pseudomonadati</taxon>
        <taxon>Pseudomonadota</taxon>
        <taxon>Gammaproteobacteria</taxon>
        <taxon>Lysobacterales</taxon>
        <taxon>Lysobacteraceae</taxon>
        <taxon>Pseudoxanthomonas</taxon>
    </lineage>
</organism>
<keyword evidence="2" id="KW-0285">Flavoprotein</keyword>
<evidence type="ECO:0000259" key="4">
    <source>
        <dbReference type="Pfam" id="PF03486"/>
    </source>
</evidence>
<dbReference type="InterPro" id="IPR004792">
    <property type="entry name" value="BaiN-like"/>
</dbReference>
<keyword evidence="7" id="KW-1185">Reference proteome</keyword>
<feature type="domain" description="RsdA/BaiN/AoA(So)-like insert" evidence="5">
    <location>
        <begin position="202"/>
        <end position="357"/>
    </location>
</feature>
<evidence type="ECO:0000256" key="3">
    <source>
        <dbReference type="ARBA" id="ARBA00022827"/>
    </source>
</evidence>
<dbReference type="InterPro" id="IPR023166">
    <property type="entry name" value="BaiN-like_dom_sf"/>
</dbReference>
<proteinExistence type="predicted"/>
<protein>
    <submittedName>
        <fullName evidence="6">Aminoacetone oxidase family FAD-binding enzyme</fullName>
    </submittedName>
</protein>
<evidence type="ECO:0000259" key="5">
    <source>
        <dbReference type="Pfam" id="PF22780"/>
    </source>
</evidence>
<dbReference type="Gene3D" id="2.40.30.10">
    <property type="entry name" value="Translation factors"/>
    <property type="match status" value="1"/>
</dbReference>
<dbReference type="EMBL" id="PDWW01000028">
    <property type="protein sequence ID" value="KAF1723399.1"/>
    <property type="molecule type" value="Genomic_DNA"/>
</dbReference>
<comment type="caution">
    <text evidence="6">The sequence shown here is derived from an EMBL/GenBank/DDBJ whole genome shotgun (WGS) entry which is preliminary data.</text>
</comment>
<dbReference type="Pfam" id="PF03486">
    <property type="entry name" value="HI0933_like"/>
    <property type="match status" value="1"/>
</dbReference>
<keyword evidence="3" id="KW-0274">FAD</keyword>
<sequence length="420" mass="45139">MPAQRPEDSASPPTIAVIGGGPAGLMAAETLRAAGLQVDLYDAKGSVGRKFLIAGKGGMNLTHSDPIDVFVTRYHGRCDEVAAWLRDFDADALRAWARGLGVETFVGTSGRVFPSDLKAAPLLRGWVRRLREQGVRFHVQHRWLGWNDGDALRFATPDGDIDVQADATVLAMGGGSWPELGSDGAWVDALKAKDIDVAPLLPSNCGFDIGWSEHLATRFAGEPLKPVVAHWQDTDGTAQQRQGECVLTATGIEGSLVYALSPMLRDAIARDGHATLVLDLLPGREEADLARRLAKPRGSRSLSEHLRREAGVTGVRAALLYEVLDKAALADSACIARTLKHFPFRLQRTRPIAEAISSAGGIRMEALDPQLMLRARPGVFAAGEMLDWEAPTGGYLLTACFASGHHAAHGVIDWLAQRST</sequence>
<evidence type="ECO:0000256" key="2">
    <source>
        <dbReference type="ARBA" id="ARBA00022630"/>
    </source>
</evidence>
<dbReference type="NCBIfam" id="TIGR03862">
    <property type="entry name" value="flavo_PP4765"/>
    <property type="match status" value="1"/>
</dbReference>
<evidence type="ECO:0000256" key="1">
    <source>
        <dbReference type="ARBA" id="ARBA00001974"/>
    </source>
</evidence>
<dbReference type="RefSeq" id="WP_162338852.1">
    <property type="nucleotide sequence ID" value="NZ_JBHSRQ010000016.1"/>
</dbReference>
<dbReference type="SUPFAM" id="SSF51905">
    <property type="entry name" value="FAD/NAD(P)-binding domain"/>
    <property type="match status" value="1"/>
</dbReference>